<dbReference type="EMBL" id="MEZK01000017">
    <property type="protein sequence ID" value="OGD62748.1"/>
    <property type="molecule type" value="Genomic_DNA"/>
</dbReference>
<comment type="caution">
    <text evidence="2">The sequence shown here is derived from an EMBL/GenBank/DDBJ whole genome shotgun (WGS) entry which is preliminary data.</text>
</comment>
<organism evidence="2 3">
    <name type="scientific">Candidatus Beckwithbacteria bacterium RBG_13_42_9</name>
    <dbReference type="NCBI Taxonomy" id="1797457"/>
    <lineage>
        <taxon>Bacteria</taxon>
        <taxon>Candidatus Beckwithiibacteriota</taxon>
    </lineage>
</organism>
<dbReference type="AlphaFoldDB" id="A0A1F5E5V9"/>
<protein>
    <recommendedName>
        <fullName evidence="1">DUF6922 domain-containing protein</fullName>
    </recommendedName>
</protein>
<dbReference type="Proteomes" id="UP000177006">
    <property type="component" value="Unassembled WGS sequence"/>
</dbReference>
<proteinExistence type="predicted"/>
<dbReference type="InterPro" id="IPR053830">
    <property type="entry name" value="DUF6922"/>
</dbReference>
<sequence>MSLPQSFQGILWSRSVAKLDLKKDKAYIVHQILSYGSLNQLRQLKKWYSLAELQEVFLREPQKVYTPAAFNFAKNYILKLEKEKVNRDFYDKTAPRRLRQI</sequence>
<evidence type="ECO:0000259" key="1">
    <source>
        <dbReference type="Pfam" id="PF21956"/>
    </source>
</evidence>
<dbReference type="Pfam" id="PF21956">
    <property type="entry name" value="DUF6922"/>
    <property type="match status" value="1"/>
</dbReference>
<evidence type="ECO:0000313" key="3">
    <source>
        <dbReference type="Proteomes" id="UP000177006"/>
    </source>
</evidence>
<accession>A0A1F5E5V9</accession>
<gene>
    <name evidence="2" type="ORF">A2160_04760</name>
</gene>
<evidence type="ECO:0000313" key="2">
    <source>
        <dbReference type="EMBL" id="OGD62748.1"/>
    </source>
</evidence>
<dbReference type="STRING" id="1797457.A2160_04760"/>
<name>A0A1F5E5V9_9BACT</name>
<feature type="domain" description="DUF6922" evidence="1">
    <location>
        <begin position="10"/>
        <end position="56"/>
    </location>
</feature>
<reference evidence="2 3" key="1">
    <citation type="journal article" date="2016" name="Nat. Commun.">
        <title>Thousands of microbial genomes shed light on interconnected biogeochemical processes in an aquifer system.</title>
        <authorList>
            <person name="Anantharaman K."/>
            <person name="Brown C.T."/>
            <person name="Hug L.A."/>
            <person name="Sharon I."/>
            <person name="Castelle C.J."/>
            <person name="Probst A.J."/>
            <person name="Thomas B.C."/>
            <person name="Singh A."/>
            <person name="Wilkins M.J."/>
            <person name="Karaoz U."/>
            <person name="Brodie E.L."/>
            <person name="Williams K.H."/>
            <person name="Hubbard S.S."/>
            <person name="Banfield J.F."/>
        </authorList>
    </citation>
    <scope>NUCLEOTIDE SEQUENCE [LARGE SCALE GENOMIC DNA]</scope>
</reference>